<dbReference type="AlphaFoldDB" id="B3RRF8"/>
<evidence type="ECO:0000256" key="4">
    <source>
        <dbReference type="ARBA" id="ARBA00023128"/>
    </source>
</evidence>
<evidence type="ECO:0000256" key="3">
    <source>
        <dbReference type="ARBA" id="ARBA00023054"/>
    </source>
</evidence>
<feature type="coiled-coil region" evidence="5">
    <location>
        <begin position="107"/>
        <end position="180"/>
    </location>
</feature>
<feature type="region of interest" description="Disordered" evidence="6">
    <location>
        <begin position="549"/>
        <end position="571"/>
    </location>
</feature>
<evidence type="ECO:0000313" key="8">
    <source>
        <dbReference type="EMBL" id="EDV26338.1"/>
    </source>
</evidence>
<accession>B3RRF8</accession>
<dbReference type="CTD" id="6751549"/>
<dbReference type="InterPro" id="IPR022154">
    <property type="entry name" value="TRAK1/2_C"/>
</dbReference>
<dbReference type="eggNOG" id="KOG4360">
    <property type="taxonomic scope" value="Eukaryota"/>
</dbReference>
<feature type="compositionally biased region" description="Polar residues" evidence="6">
    <location>
        <begin position="551"/>
        <end position="560"/>
    </location>
</feature>
<proteinExistence type="inferred from homology"/>
<dbReference type="EMBL" id="DS985243">
    <property type="protein sequence ID" value="EDV26338.1"/>
    <property type="molecule type" value="Genomic_DNA"/>
</dbReference>
<dbReference type="FunCoup" id="B3RRF8">
    <property type="interactions" value="1118"/>
</dbReference>
<evidence type="ECO:0000256" key="1">
    <source>
        <dbReference type="ARBA" id="ARBA00004173"/>
    </source>
</evidence>
<dbReference type="Pfam" id="PF04849">
    <property type="entry name" value="HAP1_N"/>
    <property type="match status" value="1"/>
</dbReference>
<dbReference type="InParanoid" id="B3RRF8"/>
<dbReference type="InterPro" id="IPR051946">
    <property type="entry name" value="Intracell_Traff-Reg"/>
</dbReference>
<dbReference type="RefSeq" id="XP_002110334.1">
    <property type="nucleotide sequence ID" value="XM_002110298.1"/>
</dbReference>
<dbReference type="Pfam" id="PF12448">
    <property type="entry name" value="Milton"/>
    <property type="match status" value="1"/>
</dbReference>
<dbReference type="OrthoDB" id="10067624at2759"/>
<feature type="compositionally biased region" description="Polar residues" evidence="6">
    <location>
        <begin position="337"/>
        <end position="350"/>
    </location>
</feature>
<evidence type="ECO:0000259" key="7">
    <source>
        <dbReference type="SMART" id="SM01424"/>
    </source>
</evidence>
<dbReference type="GeneID" id="6751549"/>
<evidence type="ECO:0000256" key="6">
    <source>
        <dbReference type="SAM" id="MobiDB-lite"/>
    </source>
</evidence>
<dbReference type="GO" id="GO:0048311">
    <property type="term" value="P:mitochondrion distribution"/>
    <property type="evidence" value="ECO:0000318"/>
    <property type="project" value="GO_Central"/>
</dbReference>
<dbReference type="GO" id="GO:0047496">
    <property type="term" value="P:vesicle transport along microtubule"/>
    <property type="evidence" value="ECO:0000318"/>
    <property type="project" value="GO_Central"/>
</dbReference>
<feature type="region of interest" description="Disordered" evidence="6">
    <location>
        <begin position="328"/>
        <end position="350"/>
    </location>
</feature>
<dbReference type="PANTHER" id="PTHR15751">
    <property type="entry name" value="TRAFFICKING KINESIN-BINDING PROTEIN"/>
    <property type="match status" value="1"/>
</dbReference>
<feature type="coiled-coil region" evidence="5">
    <location>
        <begin position="209"/>
        <end position="257"/>
    </location>
</feature>
<gene>
    <name evidence="8" type="ORF">TRIADDRAFT_54221</name>
</gene>
<dbReference type="HOGENOM" id="CLU_409600_0_0_1"/>
<evidence type="ECO:0000256" key="5">
    <source>
        <dbReference type="SAM" id="Coils"/>
    </source>
</evidence>
<keyword evidence="3 5" id="KW-0175">Coiled coil</keyword>
<evidence type="ECO:0000313" key="9">
    <source>
        <dbReference type="Proteomes" id="UP000009022"/>
    </source>
</evidence>
<protein>
    <recommendedName>
        <fullName evidence="7">HAP1 N-terminal domain-containing protein</fullName>
    </recommendedName>
</protein>
<dbReference type="PhylomeDB" id="B3RRF8"/>
<dbReference type="GO" id="GO:0017022">
    <property type="term" value="F:myosin binding"/>
    <property type="evidence" value="ECO:0000318"/>
    <property type="project" value="GO_Central"/>
</dbReference>
<name>B3RRF8_TRIAD</name>
<feature type="compositionally biased region" description="Basic and acidic residues" evidence="6">
    <location>
        <begin position="561"/>
        <end position="571"/>
    </location>
</feature>
<feature type="domain" description="HAP1 N-terminal" evidence="7">
    <location>
        <begin position="1"/>
        <end position="250"/>
    </location>
</feature>
<dbReference type="Proteomes" id="UP000009022">
    <property type="component" value="Unassembled WGS sequence"/>
</dbReference>
<keyword evidence="9" id="KW-1185">Reference proteome</keyword>
<organism evidence="8 9">
    <name type="scientific">Trichoplax adhaerens</name>
    <name type="common">Trichoplax reptans</name>
    <dbReference type="NCBI Taxonomy" id="10228"/>
    <lineage>
        <taxon>Eukaryota</taxon>
        <taxon>Metazoa</taxon>
        <taxon>Placozoa</taxon>
        <taxon>Uniplacotomia</taxon>
        <taxon>Trichoplacea</taxon>
        <taxon>Trichoplacidae</taxon>
        <taxon>Trichoplax</taxon>
    </lineage>
</organism>
<dbReference type="PANTHER" id="PTHR15751:SF12">
    <property type="entry name" value="TRAFFICKING KINESIN-BINDING PROTEIN MILT"/>
    <property type="match status" value="1"/>
</dbReference>
<dbReference type="InterPro" id="IPR006933">
    <property type="entry name" value="HAP1_N"/>
</dbReference>
<keyword evidence="4" id="KW-0496">Mitochondrion</keyword>
<evidence type="ECO:0000256" key="2">
    <source>
        <dbReference type="ARBA" id="ARBA00007007"/>
    </source>
</evidence>
<sequence length="671" mass="75163">MTKVYAEDVETLTMLIVEKEKDLELAARIGQALLQENVSLLARVDSLEGHLVDTEDRVIQIQHEMKMKEDLWKSLHSEDDSIEELDRASGSDDVFFGNLGSSNHDDLQNLANKCKYLEETNNQLTEEAARLRIETASVEEKEKQLVEDCVRQLAEANAQLKSLNNEVAIKGEENLKLQNDVTELMETSIALKAELKQIMFEHEQQQLMIRRYKESDTKLNSKVEDLKKKYAECSELLHDAQSESKDLQSQLSTLNNQAMFNATDLFRKRTDSMAVELKDNLNSFKLRSFPSESDIVNDMNDEVTQYRPLQDNDKDIFLKEQGGQRKMTDINEDAESNRSGFSRTSSFGESDSMNLLSKRKFYPEKLQIVKPMEGSQTLRQWQKLANFGLDGLNEEQDETSDKPSGLNLDIRPKGLEDFEGADIINTLFTDTSTREENSAKAPTLKTTISQPLLDRSTTIGHHSIATVSSSLNTISTISTPIQTSIANTMKGATNMSMLDLGDIKTNGQLNRTTTIPTFTKAKFADKSQTTMTFTYSNVSLNQTKKVEESPEQISIDNVANDQDRSSTEDRLGLGMNASPLVAFAKTIGVRHGIASPRIQEASGFNSISHVRTPIISSSPSNDSEIDDVIPKSSTPMSDKSIPPMTSIMLMRSNSVVKRNLSSLLLQPKRFP</sequence>
<comment type="similarity">
    <text evidence="2">Belongs to the milton family.</text>
</comment>
<dbReference type="GO" id="GO:0006605">
    <property type="term" value="P:protein targeting"/>
    <property type="evidence" value="ECO:0000318"/>
    <property type="project" value="GO_Central"/>
</dbReference>
<dbReference type="KEGG" id="tad:TRIADDRAFT_54221"/>
<feature type="region of interest" description="Disordered" evidence="6">
    <location>
        <begin position="614"/>
        <end position="642"/>
    </location>
</feature>
<reference evidence="8 9" key="1">
    <citation type="journal article" date="2008" name="Nature">
        <title>The Trichoplax genome and the nature of placozoans.</title>
        <authorList>
            <person name="Srivastava M."/>
            <person name="Begovic E."/>
            <person name="Chapman J."/>
            <person name="Putnam N.H."/>
            <person name="Hellsten U."/>
            <person name="Kawashima T."/>
            <person name="Kuo A."/>
            <person name="Mitros T."/>
            <person name="Salamov A."/>
            <person name="Carpenter M.L."/>
            <person name="Signorovitch A.Y."/>
            <person name="Moreno M.A."/>
            <person name="Kamm K."/>
            <person name="Grimwood J."/>
            <person name="Schmutz J."/>
            <person name="Shapiro H."/>
            <person name="Grigoriev I.V."/>
            <person name="Buss L.W."/>
            <person name="Schierwater B."/>
            <person name="Dellaporta S.L."/>
            <person name="Rokhsar D.S."/>
        </authorList>
    </citation>
    <scope>NUCLEOTIDE SEQUENCE [LARGE SCALE GENOMIC DNA]</scope>
    <source>
        <strain evidence="8 9">Grell-BS-1999</strain>
    </source>
</reference>
<dbReference type="GO" id="GO:0031410">
    <property type="term" value="C:cytoplasmic vesicle"/>
    <property type="evidence" value="ECO:0000318"/>
    <property type="project" value="GO_Central"/>
</dbReference>
<dbReference type="SMART" id="SM01424">
    <property type="entry name" value="HAP1_N"/>
    <property type="match status" value="1"/>
</dbReference>
<dbReference type="GO" id="GO:0005739">
    <property type="term" value="C:mitochondrion"/>
    <property type="evidence" value="ECO:0000318"/>
    <property type="project" value="GO_Central"/>
</dbReference>
<dbReference type="STRING" id="10228.B3RRF8"/>
<comment type="subcellular location">
    <subcellularLocation>
        <location evidence="1">Mitochondrion</location>
    </subcellularLocation>
</comment>